<dbReference type="CDD" id="cd00038">
    <property type="entry name" value="CAP_ED"/>
    <property type="match status" value="1"/>
</dbReference>
<evidence type="ECO:0000313" key="2">
    <source>
        <dbReference type="EMBL" id="VEN74891.1"/>
    </source>
</evidence>
<sequence>MIFHPEYCKEYHKLDAQSIYFLFACTSISTGSGRIFPGKARDEARGVLQNHKPVLDKEALAMIDLDFLKKCAVFKTLGDTQLEAIHKECCREKWFEPKGEKIFAERQEISCLHLVMEGRVDLRFDLPGVETSPKNNLSSAEKHDAFGWSGLIPPHKSKLSAYCASDLCKIALVDRECLNGLFQKDPELGRRVMTNVAMIVGGRFKSLQELIAVNKGYDIMFSW</sequence>
<dbReference type="AlphaFoldDB" id="A0A484HNK9"/>
<organism evidence="2">
    <name type="scientific">uncultured Desulfobacteraceae bacterium</name>
    <dbReference type="NCBI Taxonomy" id="218296"/>
    <lineage>
        <taxon>Bacteria</taxon>
        <taxon>Pseudomonadati</taxon>
        <taxon>Thermodesulfobacteriota</taxon>
        <taxon>Desulfobacteria</taxon>
        <taxon>Desulfobacterales</taxon>
        <taxon>Desulfobacteraceae</taxon>
        <taxon>environmental samples</taxon>
    </lineage>
</organism>
<feature type="domain" description="Cyclic nucleotide-binding" evidence="1">
    <location>
        <begin position="73"/>
        <end position="199"/>
    </location>
</feature>
<dbReference type="EMBL" id="CAACVI010000045">
    <property type="protein sequence ID" value="VEN74891.1"/>
    <property type="molecule type" value="Genomic_DNA"/>
</dbReference>
<dbReference type="InterPro" id="IPR000595">
    <property type="entry name" value="cNMP-bd_dom"/>
</dbReference>
<accession>A0A484HNK9</accession>
<proteinExistence type="predicted"/>
<gene>
    <name evidence="2" type="ORF">EPICR_50172</name>
</gene>
<protein>
    <recommendedName>
        <fullName evidence="1">Cyclic nucleotide-binding domain-containing protein</fullName>
    </recommendedName>
</protein>
<reference evidence="2" key="1">
    <citation type="submission" date="2019-01" db="EMBL/GenBank/DDBJ databases">
        <authorList>
            <consortium name="Genoscope - CEA"/>
            <person name="William W."/>
        </authorList>
    </citation>
    <scope>NUCLEOTIDE SEQUENCE</scope>
    <source>
        <strain evidence="2">CR-1</strain>
    </source>
</reference>
<evidence type="ECO:0000259" key="1">
    <source>
        <dbReference type="PROSITE" id="PS50042"/>
    </source>
</evidence>
<dbReference type="PROSITE" id="PS50042">
    <property type="entry name" value="CNMP_BINDING_3"/>
    <property type="match status" value="1"/>
</dbReference>
<dbReference type="InterPro" id="IPR014710">
    <property type="entry name" value="RmlC-like_jellyroll"/>
</dbReference>
<dbReference type="InterPro" id="IPR018490">
    <property type="entry name" value="cNMP-bd_dom_sf"/>
</dbReference>
<name>A0A484HNK9_9BACT</name>
<dbReference type="SUPFAM" id="SSF51206">
    <property type="entry name" value="cAMP-binding domain-like"/>
    <property type="match status" value="1"/>
</dbReference>
<dbReference type="Gene3D" id="2.60.120.10">
    <property type="entry name" value="Jelly Rolls"/>
    <property type="match status" value="1"/>
</dbReference>